<feature type="binding site" evidence="9 11">
    <location>
        <position position="188"/>
    </location>
    <ligand>
        <name>substrate</name>
    </ligand>
</feature>
<dbReference type="GO" id="GO:0044205">
    <property type="term" value="P:'de novo' UMP biosynthetic process"/>
    <property type="evidence" value="ECO:0007669"/>
    <property type="project" value="UniProtKB-UniRule"/>
</dbReference>
<dbReference type="AlphaFoldDB" id="A0A317C5K5"/>
<evidence type="ECO:0000256" key="10">
    <source>
        <dbReference type="PIRSR" id="PIRSR614732-1"/>
    </source>
</evidence>
<feature type="active site" description="For OMPdecase activity" evidence="10">
    <location>
        <position position="64"/>
    </location>
</feature>
<dbReference type="PANTHER" id="PTHR32119:SF2">
    <property type="entry name" value="OROTIDINE 5'-PHOSPHATE DECARBOXYLASE"/>
    <property type="match status" value="1"/>
</dbReference>
<dbReference type="InterPro" id="IPR001754">
    <property type="entry name" value="OMPdeCOase_dom"/>
</dbReference>
<dbReference type="NCBIfam" id="TIGR01740">
    <property type="entry name" value="pyrF"/>
    <property type="match status" value="1"/>
</dbReference>
<comment type="subunit">
    <text evidence="3 9">Homodimer.</text>
</comment>
<reference evidence="14 15" key="1">
    <citation type="submission" date="2018-05" db="EMBL/GenBank/DDBJ databases">
        <title>Leucothrix arctica sp. nov., isolated from Arctic seawater.</title>
        <authorList>
            <person name="Choi A."/>
            <person name="Baek K."/>
        </authorList>
    </citation>
    <scope>NUCLEOTIDE SEQUENCE [LARGE SCALE GENOMIC DNA]</scope>
    <source>
        <strain evidence="14 15">IMCC9719</strain>
    </source>
</reference>
<dbReference type="InterPro" id="IPR047596">
    <property type="entry name" value="OMPdecase_bac"/>
</dbReference>
<dbReference type="CDD" id="cd04725">
    <property type="entry name" value="OMP_decarboxylase_like"/>
    <property type="match status" value="1"/>
</dbReference>
<feature type="binding site" evidence="9 11">
    <location>
        <position position="179"/>
    </location>
    <ligand>
        <name>substrate</name>
    </ligand>
</feature>
<dbReference type="PROSITE" id="PS00156">
    <property type="entry name" value="OMPDECASE"/>
    <property type="match status" value="1"/>
</dbReference>
<dbReference type="NCBIfam" id="NF001273">
    <property type="entry name" value="PRK00230.1"/>
    <property type="match status" value="1"/>
</dbReference>
<dbReference type="RefSeq" id="WP_109826324.1">
    <property type="nucleotide sequence ID" value="NZ_QGKL01000042.1"/>
</dbReference>
<comment type="pathway">
    <text evidence="2 9 12">Pyrimidine metabolism; UMP biosynthesis via de novo pathway; UMP from orotate: step 2/2.</text>
</comment>
<dbReference type="GO" id="GO:0005829">
    <property type="term" value="C:cytosol"/>
    <property type="evidence" value="ECO:0007669"/>
    <property type="project" value="TreeGrafter"/>
</dbReference>
<feature type="active site" description="For OMPdecase activity" evidence="10">
    <location>
        <position position="61"/>
    </location>
</feature>
<comment type="catalytic activity">
    <reaction evidence="7 9 12">
        <text>orotidine 5'-phosphate + H(+) = UMP + CO2</text>
        <dbReference type="Rhea" id="RHEA:11596"/>
        <dbReference type="ChEBI" id="CHEBI:15378"/>
        <dbReference type="ChEBI" id="CHEBI:16526"/>
        <dbReference type="ChEBI" id="CHEBI:57538"/>
        <dbReference type="ChEBI" id="CHEBI:57865"/>
        <dbReference type="EC" id="4.1.1.23"/>
    </reaction>
</comment>
<feature type="domain" description="Orotidine 5'-phosphate decarboxylase" evidence="13">
    <location>
        <begin position="4"/>
        <end position="224"/>
    </location>
</feature>
<protein>
    <recommendedName>
        <fullName evidence="9">Orotidine 5'-phosphate decarboxylase</fullName>
        <ecNumber evidence="9">4.1.1.23</ecNumber>
    </recommendedName>
    <alternativeName>
        <fullName evidence="9">OMP decarboxylase</fullName>
        <shortName evidence="9">OMPDCase</shortName>
        <shortName evidence="9">OMPdecase</shortName>
    </alternativeName>
</protein>
<evidence type="ECO:0000256" key="5">
    <source>
        <dbReference type="ARBA" id="ARBA00022975"/>
    </source>
</evidence>
<keyword evidence="6 9" id="KW-0456">Lyase</keyword>
<gene>
    <name evidence="9" type="primary">pyrF</name>
    <name evidence="14" type="ORF">DKT75_20065</name>
</gene>
<evidence type="ECO:0000256" key="3">
    <source>
        <dbReference type="ARBA" id="ARBA00011738"/>
    </source>
</evidence>
<dbReference type="SMART" id="SM00934">
    <property type="entry name" value="OMPdecase"/>
    <property type="match status" value="1"/>
</dbReference>
<dbReference type="GO" id="GO:0004590">
    <property type="term" value="F:orotidine-5'-phosphate decarboxylase activity"/>
    <property type="evidence" value="ECO:0007669"/>
    <property type="project" value="UniProtKB-UniRule"/>
</dbReference>
<dbReference type="GO" id="GO:0006207">
    <property type="term" value="P:'de novo' pyrimidine nucleobase biosynthetic process"/>
    <property type="evidence" value="ECO:0007669"/>
    <property type="project" value="InterPro"/>
</dbReference>
<evidence type="ECO:0000259" key="13">
    <source>
        <dbReference type="SMART" id="SM00934"/>
    </source>
</evidence>
<comment type="function">
    <text evidence="1 9">Catalyzes the decarboxylation of orotidine 5'-monophosphate (OMP) to uridine 5'-monophosphate (UMP).</text>
</comment>
<comment type="similarity">
    <text evidence="8 9">Belongs to the OMP decarboxylase family. Type 1 subfamily.</text>
</comment>
<feature type="binding site" evidence="9 11">
    <location>
        <position position="208"/>
    </location>
    <ligand>
        <name>substrate</name>
    </ligand>
</feature>
<feature type="binding site" evidence="9">
    <location>
        <begin position="59"/>
        <end position="68"/>
    </location>
    <ligand>
        <name>substrate</name>
    </ligand>
</feature>
<organism evidence="14 15">
    <name type="scientific">Leucothrix arctica</name>
    <dbReference type="NCBI Taxonomy" id="1481894"/>
    <lineage>
        <taxon>Bacteria</taxon>
        <taxon>Pseudomonadati</taxon>
        <taxon>Pseudomonadota</taxon>
        <taxon>Gammaproteobacteria</taxon>
        <taxon>Thiotrichales</taxon>
        <taxon>Thiotrichaceae</taxon>
        <taxon>Leucothrix</taxon>
    </lineage>
</organism>
<dbReference type="FunFam" id="3.20.20.70:FF:000015">
    <property type="entry name" value="Orotidine 5'-phosphate decarboxylase"/>
    <property type="match status" value="1"/>
</dbReference>
<evidence type="ECO:0000313" key="14">
    <source>
        <dbReference type="EMBL" id="PWQ93898.1"/>
    </source>
</evidence>
<evidence type="ECO:0000256" key="7">
    <source>
        <dbReference type="ARBA" id="ARBA00049157"/>
    </source>
</evidence>
<feature type="active site" description="Proton donor" evidence="9">
    <location>
        <position position="61"/>
    </location>
</feature>
<feature type="binding site" evidence="9 11">
    <location>
        <position position="118"/>
    </location>
    <ligand>
        <name>substrate</name>
    </ligand>
</feature>
<accession>A0A317C5K5</accession>
<dbReference type="OrthoDB" id="9806203at2"/>
<evidence type="ECO:0000256" key="9">
    <source>
        <dbReference type="HAMAP-Rule" id="MF_01200"/>
    </source>
</evidence>
<evidence type="ECO:0000256" key="8">
    <source>
        <dbReference type="ARBA" id="ARBA00061012"/>
    </source>
</evidence>
<dbReference type="HAMAP" id="MF_01200_B">
    <property type="entry name" value="OMPdecase_type1_B"/>
    <property type="match status" value="1"/>
</dbReference>
<sequence length="229" mass="24327">MSSMLIIALDFPTAKQALEFIEPLSPNDCILKVGLQLYVASGPEFVKTLVAAGYKVFLDLKFHDIPNTVAGACQSAADLGVWMINVHASGGPVMLDAAANALSTYDKPPLLIAVTVLTSMNQIQLEATGVSGEPEHQVKRLAALTANHGLSGVVCSAQEAEMLRAEHKDEFLLITPGIRPTGSDQGDQQRIMTPEAAKAVGVNYIVVGRPITQAKQPLSVIQSINLSLK</sequence>
<evidence type="ECO:0000256" key="4">
    <source>
        <dbReference type="ARBA" id="ARBA00022793"/>
    </source>
</evidence>
<evidence type="ECO:0000313" key="15">
    <source>
        <dbReference type="Proteomes" id="UP000245506"/>
    </source>
</evidence>
<feature type="binding site" evidence="9 11">
    <location>
        <position position="32"/>
    </location>
    <ligand>
        <name>substrate</name>
    </ligand>
</feature>
<keyword evidence="15" id="KW-1185">Reference proteome</keyword>
<dbReference type="Gene3D" id="3.20.20.70">
    <property type="entry name" value="Aldolase class I"/>
    <property type="match status" value="1"/>
</dbReference>
<keyword evidence="5 9" id="KW-0665">Pyrimidine biosynthesis</keyword>
<dbReference type="PANTHER" id="PTHR32119">
    <property type="entry name" value="OROTIDINE 5'-PHOSPHATE DECARBOXYLASE"/>
    <property type="match status" value="1"/>
</dbReference>
<evidence type="ECO:0000256" key="11">
    <source>
        <dbReference type="PIRSR" id="PIRSR614732-2"/>
    </source>
</evidence>
<dbReference type="EC" id="4.1.1.23" evidence="9"/>
<dbReference type="UniPathway" id="UPA00070">
    <property type="reaction ID" value="UER00120"/>
</dbReference>
<name>A0A317C5K5_9GAMM</name>
<feature type="active site" description="For OMPdecase activity" evidence="10">
    <location>
        <position position="59"/>
    </location>
</feature>
<dbReference type="Pfam" id="PF00215">
    <property type="entry name" value="OMPdecase"/>
    <property type="match status" value="1"/>
</dbReference>
<evidence type="ECO:0000256" key="2">
    <source>
        <dbReference type="ARBA" id="ARBA00004861"/>
    </source>
</evidence>
<evidence type="ECO:0000256" key="1">
    <source>
        <dbReference type="ARBA" id="ARBA00002356"/>
    </source>
</evidence>
<dbReference type="InterPro" id="IPR013785">
    <property type="entry name" value="Aldolase_TIM"/>
</dbReference>
<feature type="binding site" evidence="9 11">
    <location>
        <position position="209"/>
    </location>
    <ligand>
        <name>substrate</name>
    </ligand>
</feature>
<keyword evidence="4 9" id="KW-0210">Decarboxylase</keyword>
<evidence type="ECO:0000256" key="12">
    <source>
        <dbReference type="RuleBase" id="RU000512"/>
    </source>
</evidence>
<dbReference type="EMBL" id="QGKL01000042">
    <property type="protein sequence ID" value="PWQ93898.1"/>
    <property type="molecule type" value="Genomic_DNA"/>
</dbReference>
<dbReference type="InterPro" id="IPR018089">
    <property type="entry name" value="OMPdecase_AS"/>
</dbReference>
<comment type="caution">
    <text evidence="14">The sequence shown here is derived from an EMBL/GenBank/DDBJ whole genome shotgun (WGS) entry which is preliminary data.</text>
</comment>
<dbReference type="InterPro" id="IPR014732">
    <property type="entry name" value="OMPdecase"/>
</dbReference>
<proteinExistence type="inferred from homology"/>
<dbReference type="SUPFAM" id="SSF51366">
    <property type="entry name" value="Ribulose-phoshate binding barrel"/>
    <property type="match status" value="1"/>
</dbReference>
<dbReference type="Proteomes" id="UP000245506">
    <property type="component" value="Unassembled WGS sequence"/>
</dbReference>
<evidence type="ECO:0000256" key="6">
    <source>
        <dbReference type="ARBA" id="ARBA00023239"/>
    </source>
</evidence>
<feature type="binding site" evidence="9 11">
    <location>
        <position position="10"/>
    </location>
    <ligand>
        <name>substrate</name>
    </ligand>
</feature>
<dbReference type="InterPro" id="IPR011060">
    <property type="entry name" value="RibuloseP-bd_barrel"/>
</dbReference>